<proteinExistence type="predicted"/>
<dbReference type="Proteomes" id="UP001165960">
    <property type="component" value="Unassembled WGS sequence"/>
</dbReference>
<evidence type="ECO:0000313" key="1">
    <source>
        <dbReference type="EMBL" id="KAJ9083869.1"/>
    </source>
</evidence>
<name>A0ACC2UAE8_9FUNG</name>
<keyword evidence="2" id="KW-1185">Reference proteome</keyword>
<evidence type="ECO:0000313" key="2">
    <source>
        <dbReference type="Proteomes" id="UP001165960"/>
    </source>
</evidence>
<accession>A0ACC2UAE8</accession>
<reference evidence="1" key="1">
    <citation type="submission" date="2022-04" db="EMBL/GenBank/DDBJ databases">
        <title>Genome of the entomopathogenic fungus Entomophthora muscae.</title>
        <authorList>
            <person name="Elya C."/>
            <person name="Lovett B.R."/>
            <person name="Lee E."/>
            <person name="Macias A.M."/>
            <person name="Hajek A.E."/>
            <person name="De Bivort B.L."/>
            <person name="Kasson M.T."/>
            <person name="De Fine Licht H.H."/>
            <person name="Stajich J.E."/>
        </authorList>
    </citation>
    <scope>NUCLEOTIDE SEQUENCE</scope>
    <source>
        <strain evidence="1">Berkeley</strain>
    </source>
</reference>
<organism evidence="1 2">
    <name type="scientific">Entomophthora muscae</name>
    <dbReference type="NCBI Taxonomy" id="34485"/>
    <lineage>
        <taxon>Eukaryota</taxon>
        <taxon>Fungi</taxon>
        <taxon>Fungi incertae sedis</taxon>
        <taxon>Zoopagomycota</taxon>
        <taxon>Entomophthoromycotina</taxon>
        <taxon>Entomophthoromycetes</taxon>
        <taxon>Entomophthorales</taxon>
        <taxon>Entomophthoraceae</taxon>
        <taxon>Entomophthora</taxon>
    </lineage>
</organism>
<sequence length="223" mass="25758">MMLHLNTDDYVGTTLKMTSKSYLKKQSRILSNLALIVNYPYDLMKAKEYISQPLIYQPHMQPITRTKSRPVAHNDWEERASEDLNLKTLWETLEPIHIGMPRRKRLASLPSLPILHELSVRDGFADFAKAIKDADNPITMDYHSRNRTESQRLLPMQIKTSTSQSGMFTNDASLKHARRKMRLASDFDEMLLKGFVSLNQIDPEFTLFFTLTPTVANHLIHTV</sequence>
<dbReference type="EMBL" id="QTSX02000916">
    <property type="protein sequence ID" value="KAJ9083869.1"/>
    <property type="molecule type" value="Genomic_DNA"/>
</dbReference>
<protein>
    <submittedName>
        <fullName evidence="1">Uncharacterized protein</fullName>
    </submittedName>
</protein>
<comment type="caution">
    <text evidence="1">The sequence shown here is derived from an EMBL/GenBank/DDBJ whole genome shotgun (WGS) entry which is preliminary data.</text>
</comment>
<gene>
    <name evidence="1" type="ORF">DSO57_1030250</name>
</gene>